<sequence>MFLSNGNRFKYFGVSCHLELVIIKCVINFFHLAGACFVVVLGLADDGLPALIHCFVCSLLGLDRCSPSRAGLALCSLGIHFSAFLSVT</sequence>
<accession>A0A0V0YBG5</accession>
<reference evidence="2 3" key="1">
    <citation type="submission" date="2015-01" db="EMBL/GenBank/DDBJ databases">
        <title>Evolution of Trichinella species and genotypes.</title>
        <authorList>
            <person name="Korhonen P.K."/>
            <person name="Edoardo P."/>
            <person name="Giuseppe L.R."/>
            <person name="Gasser R.B."/>
        </authorList>
    </citation>
    <scope>NUCLEOTIDE SEQUENCE [LARGE SCALE GENOMIC DNA]</scope>
    <source>
        <strain evidence="2">ISS141</strain>
    </source>
</reference>
<dbReference type="Proteomes" id="UP000054815">
    <property type="component" value="Unassembled WGS sequence"/>
</dbReference>
<evidence type="ECO:0000256" key="1">
    <source>
        <dbReference type="SAM" id="Phobius"/>
    </source>
</evidence>
<gene>
    <name evidence="2" type="ORF">T4E_6790</name>
</gene>
<evidence type="ECO:0000313" key="2">
    <source>
        <dbReference type="EMBL" id="KRX97758.1"/>
    </source>
</evidence>
<dbReference type="EMBL" id="JYDU01000028">
    <property type="protein sequence ID" value="KRX97758.1"/>
    <property type="molecule type" value="Genomic_DNA"/>
</dbReference>
<keyword evidence="1" id="KW-0472">Membrane</keyword>
<name>A0A0V0YBG5_TRIPS</name>
<feature type="transmembrane region" description="Helical" evidence="1">
    <location>
        <begin position="21"/>
        <end position="41"/>
    </location>
</feature>
<proteinExistence type="predicted"/>
<dbReference type="AlphaFoldDB" id="A0A0V0YBG5"/>
<protein>
    <submittedName>
        <fullName evidence="2">Uncharacterized protein</fullName>
    </submittedName>
</protein>
<keyword evidence="1" id="KW-0812">Transmembrane</keyword>
<organism evidence="2 3">
    <name type="scientific">Trichinella pseudospiralis</name>
    <name type="common">Parasitic roundworm</name>
    <dbReference type="NCBI Taxonomy" id="6337"/>
    <lineage>
        <taxon>Eukaryota</taxon>
        <taxon>Metazoa</taxon>
        <taxon>Ecdysozoa</taxon>
        <taxon>Nematoda</taxon>
        <taxon>Enoplea</taxon>
        <taxon>Dorylaimia</taxon>
        <taxon>Trichinellida</taxon>
        <taxon>Trichinellidae</taxon>
        <taxon>Trichinella</taxon>
    </lineage>
</organism>
<evidence type="ECO:0000313" key="3">
    <source>
        <dbReference type="Proteomes" id="UP000054815"/>
    </source>
</evidence>
<keyword evidence="1" id="KW-1133">Transmembrane helix</keyword>
<comment type="caution">
    <text evidence="2">The sequence shown here is derived from an EMBL/GenBank/DDBJ whole genome shotgun (WGS) entry which is preliminary data.</text>
</comment>